<dbReference type="Pfam" id="PF00270">
    <property type="entry name" value="DEAD"/>
    <property type="match status" value="1"/>
</dbReference>
<dbReference type="Gene3D" id="2.40.50.140">
    <property type="entry name" value="Nucleic acid-binding proteins"/>
    <property type="match status" value="1"/>
</dbReference>
<accession>A0A346Y0Y9</accession>
<dbReference type="Gene3D" id="3.40.50.300">
    <property type="entry name" value="P-loop containing nucleotide triphosphate hydrolases"/>
    <property type="match status" value="2"/>
</dbReference>
<evidence type="ECO:0000259" key="9">
    <source>
        <dbReference type="PROSITE" id="PS51192"/>
    </source>
</evidence>
<dbReference type="InterPro" id="IPR047112">
    <property type="entry name" value="RecG/Mfd"/>
</dbReference>
<dbReference type="InterPro" id="IPR014001">
    <property type="entry name" value="Helicase_ATP-bd"/>
</dbReference>
<dbReference type="GO" id="GO:0005524">
    <property type="term" value="F:ATP binding"/>
    <property type="evidence" value="ECO:0007669"/>
    <property type="project" value="UniProtKB-KW"/>
</dbReference>
<dbReference type="GO" id="GO:0006281">
    <property type="term" value="P:DNA repair"/>
    <property type="evidence" value="ECO:0007669"/>
    <property type="project" value="UniProtKB-KW"/>
</dbReference>
<evidence type="ECO:0000256" key="5">
    <source>
        <dbReference type="ARBA" id="ARBA00022840"/>
    </source>
</evidence>
<dbReference type="RefSeq" id="WP_114592523.1">
    <property type="nucleotide sequence ID" value="NZ_CP031165.1"/>
</dbReference>
<dbReference type="GO" id="GO:0003677">
    <property type="term" value="F:DNA binding"/>
    <property type="evidence" value="ECO:0007669"/>
    <property type="project" value="UniProtKB-KW"/>
</dbReference>
<dbReference type="PROSITE" id="PS51194">
    <property type="entry name" value="HELICASE_CTER"/>
    <property type="match status" value="1"/>
</dbReference>
<gene>
    <name evidence="11" type="ORF">DVS28_a3461</name>
</gene>
<evidence type="ECO:0000256" key="6">
    <source>
        <dbReference type="ARBA" id="ARBA00023125"/>
    </source>
</evidence>
<dbReference type="PROSITE" id="PS51192">
    <property type="entry name" value="HELICASE_ATP_BIND_1"/>
    <property type="match status" value="1"/>
</dbReference>
<dbReference type="OrthoDB" id="9804325at2"/>
<keyword evidence="2" id="KW-0227">DNA damage</keyword>
<organism evidence="11 12">
    <name type="scientific">Euzebya pacifica</name>
    <dbReference type="NCBI Taxonomy" id="1608957"/>
    <lineage>
        <taxon>Bacteria</taxon>
        <taxon>Bacillati</taxon>
        <taxon>Actinomycetota</taxon>
        <taxon>Nitriliruptoria</taxon>
        <taxon>Euzebyales</taxon>
    </lineage>
</organism>
<dbReference type="InterPro" id="IPR012340">
    <property type="entry name" value="NA-bd_OB-fold"/>
</dbReference>
<evidence type="ECO:0000256" key="2">
    <source>
        <dbReference type="ARBA" id="ARBA00022763"/>
    </source>
</evidence>
<evidence type="ECO:0000313" key="11">
    <source>
        <dbReference type="EMBL" id="AXV08136.1"/>
    </source>
</evidence>
<dbReference type="SMART" id="SM00490">
    <property type="entry name" value="HELICc"/>
    <property type="match status" value="1"/>
</dbReference>
<dbReference type="GO" id="GO:0016787">
    <property type="term" value="F:hydrolase activity"/>
    <property type="evidence" value="ECO:0007669"/>
    <property type="project" value="UniProtKB-KW"/>
</dbReference>
<dbReference type="PANTHER" id="PTHR47964">
    <property type="entry name" value="ATP-DEPENDENT DNA HELICASE HOMOLOG RECG, CHLOROPLASTIC"/>
    <property type="match status" value="1"/>
</dbReference>
<keyword evidence="5" id="KW-0067">ATP-binding</keyword>
<keyword evidence="12" id="KW-1185">Reference proteome</keyword>
<dbReference type="EMBL" id="CP031165">
    <property type="protein sequence ID" value="AXV08136.1"/>
    <property type="molecule type" value="Genomic_DNA"/>
</dbReference>
<dbReference type="InterPro" id="IPR033454">
    <property type="entry name" value="RecG_wedge"/>
</dbReference>
<dbReference type="KEGG" id="euz:DVS28_a3461"/>
<dbReference type="PANTHER" id="PTHR47964:SF1">
    <property type="entry name" value="ATP-DEPENDENT DNA HELICASE HOMOLOG RECG, CHLOROPLASTIC"/>
    <property type="match status" value="1"/>
</dbReference>
<evidence type="ECO:0000259" key="10">
    <source>
        <dbReference type="PROSITE" id="PS51194"/>
    </source>
</evidence>
<keyword evidence="6" id="KW-0238">DNA-binding</keyword>
<dbReference type="InterPro" id="IPR001650">
    <property type="entry name" value="Helicase_C-like"/>
</dbReference>
<keyword evidence="1" id="KW-0547">Nucleotide-binding</keyword>
<dbReference type="CDD" id="cd04488">
    <property type="entry name" value="RecG_wedge_OBF"/>
    <property type="match status" value="1"/>
</dbReference>
<dbReference type="InterPro" id="IPR027417">
    <property type="entry name" value="P-loop_NTPase"/>
</dbReference>
<dbReference type="Pfam" id="PF19833">
    <property type="entry name" value="RecG_dom3_C"/>
    <property type="match status" value="1"/>
</dbReference>
<protein>
    <recommendedName>
        <fullName evidence="8">Probable DNA 3'-5' helicase RecG</fullName>
    </recommendedName>
</protein>
<evidence type="ECO:0000256" key="7">
    <source>
        <dbReference type="ARBA" id="ARBA00023204"/>
    </source>
</evidence>
<keyword evidence="7" id="KW-0234">DNA repair</keyword>
<evidence type="ECO:0000256" key="1">
    <source>
        <dbReference type="ARBA" id="ARBA00022741"/>
    </source>
</evidence>
<dbReference type="SMART" id="SM00487">
    <property type="entry name" value="DEXDc"/>
    <property type="match status" value="1"/>
</dbReference>
<evidence type="ECO:0000256" key="3">
    <source>
        <dbReference type="ARBA" id="ARBA00022801"/>
    </source>
</evidence>
<evidence type="ECO:0000256" key="8">
    <source>
        <dbReference type="ARBA" id="ARBA00049819"/>
    </source>
</evidence>
<sequence length="716" mass="78530">MSPSLSLDDPVTDVPGVTARLAGDLAGDPFRIETVRDLVWYLPRQGAYRDLGALVPIADLEIGKPATVVATLVRWDKVFPQKRGRGGKKLTIQKATLRDEQRGTITASFFNQPWLPGKHAEGSRVAISGTVEKWRTELRIKAPKMTSLDDDVVASDLEENQFVPVYKATEKVSSPRIARLVQQALELLPAIPDHLPEDLRGRHELARLDWALRTIHAPPDQADLAIARERLVYDELLVLQLVLQRRRIELESDAVGLIHHPVAMGAVDAFRASLPFAPTADQEQAFNEIDADLAESAPMHRLLQGDVGTGKTIVAAHAMLRAVDAGRQAVLMAPTTVLAEQHLVTFQALMEKVMIPALGRPPRVHLLTSAMPKSYRARVMSDVVSGDCDLLIGTHAILEDNVAFADLGVVVIDEQHRFGVEHRAALANKRPDGASPDVLVMTATPIPRSLALTIYGDLDVTVLRNRPGADTITVRTEVIPSHSDRRDKLYGFVRSEVDAGRRAYVVCPLIDPSEALETVTSAVEMHEELAEGPFKGYEVGLMHGRMSAEDRDAVMKAFRDGTVPILVATTVIEVGVSVDEASVMIIEDADRFGISQLHQLRGRLYRGYPTNFCVLFAEDPTDNPRLEALAASDDGFELAEEDLKLRREGKLFDTAQTGEGDLRIASVVSDVDVVARTRDDARALLEEDPDLDRHPDLLAVVAERWTAADFGVLEGG</sequence>
<name>A0A346Y0Y9_9ACTN</name>
<dbReference type="Pfam" id="PF00271">
    <property type="entry name" value="Helicase_C"/>
    <property type="match status" value="1"/>
</dbReference>
<dbReference type="SUPFAM" id="SSF50249">
    <property type="entry name" value="Nucleic acid-binding proteins"/>
    <property type="match status" value="1"/>
</dbReference>
<dbReference type="Pfam" id="PF17191">
    <property type="entry name" value="RecG_wedge"/>
    <property type="match status" value="1"/>
</dbReference>
<feature type="domain" description="Helicase C-terminal" evidence="10">
    <location>
        <begin position="485"/>
        <end position="644"/>
    </location>
</feature>
<dbReference type="InterPro" id="IPR011545">
    <property type="entry name" value="DEAD/DEAH_box_helicase_dom"/>
</dbReference>
<dbReference type="Proteomes" id="UP000264006">
    <property type="component" value="Chromosome"/>
</dbReference>
<feature type="domain" description="Helicase ATP-binding" evidence="9">
    <location>
        <begin position="292"/>
        <end position="463"/>
    </location>
</feature>
<keyword evidence="3" id="KW-0378">Hydrolase</keyword>
<dbReference type="GO" id="GO:0003678">
    <property type="term" value="F:DNA helicase activity"/>
    <property type="evidence" value="ECO:0007669"/>
    <property type="project" value="TreeGrafter"/>
</dbReference>
<dbReference type="InterPro" id="IPR045562">
    <property type="entry name" value="RecG_dom3_C"/>
</dbReference>
<keyword evidence="4 11" id="KW-0347">Helicase</keyword>
<reference evidence="11 12" key="1">
    <citation type="submission" date="2018-09" db="EMBL/GenBank/DDBJ databases">
        <title>Complete genome sequence of Euzebya sp. DY32-46 isolated from seawater of Pacific Ocean.</title>
        <authorList>
            <person name="Xu L."/>
            <person name="Wu Y.-H."/>
            <person name="Xu X.-W."/>
        </authorList>
    </citation>
    <scope>NUCLEOTIDE SEQUENCE [LARGE SCALE GENOMIC DNA]</scope>
    <source>
        <strain evidence="11 12">DY32-46</strain>
    </source>
</reference>
<evidence type="ECO:0000313" key="12">
    <source>
        <dbReference type="Proteomes" id="UP000264006"/>
    </source>
</evidence>
<proteinExistence type="predicted"/>
<dbReference type="SUPFAM" id="SSF52540">
    <property type="entry name" value="P-loop containing nucleoside triphosphate hydrolases"/>
    <property type="match status" value="2"/>
</dbReference>
<evidence type="ECO:0000256" key="4">
    <source>
        <dbReference type="ARBA" id="ARBA00022806"/>
    </source>
</evidence>
<dbReference type="AlphaFoldDB" id="A0A346Y0Y9"/>